<comment type="caution">
    <text evidence="3">The sequence shown here is derived from an EMBL/GenBank/DDBJ whole genome shotgun (WGS) entry which is preliminary data.</text>
</comment>
<organism evidence="3 4">
    <name type="scientific">Ruegeria pomeroyi</name>
    <dbReference type="NCBI Taxonomy" id="89184"/>
    <lineage>
        <taxon>Bacteria</taxon>
        <taxon>Pseudomonadati</taxon>
        <taxon>Pseudomonadota</taxon>
        <taxon>Alphaproteobacteria</taxon>
        <taxon>Rhodobacterales</taxon>
        <taxon>Roseobacteraceae</taxon>
        <taxon>Ruegeria</taxon>
    </lineage>
</organism>
<evidence type="ECO:0000259" key="2">
    <source>
        <dbReference type="Pfam" id="PF13472"/>
    </source>
</evidence>
<dbReference type="InterPro" id="IPR051532">
    <property type="entry name" value="Ester_Hydrolysis_Enzymes"/>
</dbReference>
<evidence type="ECO:0000256" key="1">
    <source>
        <dbReference type="SAM" id="SignalP"/>
    </source>
</evidence>
<dbReference type="PANTHER" id="PTHR30383">
    <property type="entry name" value="THIOESTERASE 1/PROTEASE 1/LYSOPHOSPHOLIPASE L1"/>
    <property type="match status" value="1"/>
</dbReference>
<dbReference type="PANTHER" id="PTHR30383:SF24">
    <property type="entry name" value="THIOESTERASE 1_PROTEASE 1_LYSOPHOSPHOLIPASE L1"/>
    <property type="match status" value="1"/>
</dbReference>
<dbReference type="AlphaFoldDB" id="A0A9Q3ZM56"/>
<dbReference type="InterPro" id="IPR013830">
    <property type="entry name" value="SGNH_hydro"/>
</dbReference>
<dbReference type="CDD" id="cd01822">
    <property type="entry name" value="Lysophospholipase_L1_like"/>
    <property type="match status" value="1"/>
</dbReference>
<dbReference type="GO" id="GO:0004622">
    <property type="term" value="F:phosphatidylcholine lysophospholipase activity"/>
    <property type="evidence" value="ECO:0007669"/>
    <property type="project" value="TreeGrafter"/>
</dbReference>
<dbReference type="InterPro" id="IPR036514">
    <property type="entry name" value="SGNH_hydro_sf"/>
</dbReference>
<dbReference type="Proteomes" id="UP000813672">
    <property type="component" value="Unassembled WGS sequence"/>
</dbReference>
<proteinExistence type="predicted"/>
<dbReference type="EMBL" id="JAGQAF010000005">
    <property type="protein sequence ID" value="MCE8537720.1"/>
    <property type="molecule type" value="Genomic_DNA"/>
</dbReference>
<evidence type="ECO:0000313" key="3">
    <source>
        <dbReference type="EMBL" id="MCE8537720.1"/>
    </source>
</evidence>
<dbReference type="SUPFAM" id="SSF52266">
    <property type="entry name" value="SGNH hydrolase"/>
    <property type="match status" value="1"/>
</dbReference>
<dbReference type="RefSeq" id="WP_234165664.1">
    <property type="nucleotide sequence ID" value="NZ_JAGQAF010000005.1"/>
</dbReference>
<feature type="signal peptide" evidence="1">
    <location>
        <begin position="1"/>
        <end position="19"/>
    </location>
</feature>
<sequence>MRKALIGLLLTGWGAAATAEPVVIAALGDSLTQGYGLVQDQGFVPQLQRWLVAEGAEVTLINAGVSGDTTAGGAARVAWTLTPEVDAMIVALGGNDLLRGIAPEVARGNLATILTEAQQAGVEVLLIGMQAPGNYGAEYKAAFDAIYPELAAQYGALFAPSFFAGLAAEGDPSAVSGFMQGDGIHPNAEGVARIVAALGPHVLDLIRSAEE</sequence>
<feature type="domain" description="SGNH hydrolase-type esterase" evidence="2">
    <location>
        <begin position="26"/>
        <end position="192"/>
    </location>
</feature>
<dbReference type="Pfam" id="PF13472">
    <property type="entry name" value="Lipase_GDSL_2"/>
    <property type="match status" value="1"/>
</dbReference>
<dbReference type="Gene3D" id="3.40.50.1110">
    <property type="entry name" value="SGNH hydrolase"/>
    <property type="match status" value="1"/>
</dbReference>
<gene>
    <name evidence="3" type="ORF">KBY27_09645</name>
</gene>
<accession>A0A9Q3ZM56</accession>
<name>A0A9Q3ZM56_9RHOB</name>
<protein>
    <submittedName>
        <fullName evidence="3">Arylesterase</fullName>
    </submittedName>
</protein>
<reference evidence="3" key="1">
    <citation type="journal article" date="2021" name="Environ. Microbiol.">
        <title>Cryptic niche differentiation of novel sediment ecotypes of Rugeria pomeroyi correlates with nitrate respiration.</title>
        <authorList>
            <person name="Lin X."/>
            <person name="McNichol J."/>
            <person name="Chu X."/>
            <person name="Qian Y."/>
            <person name="Luo H."/>
        </authorList>
    </citation>
    <scope>NUCLEOTIDE SEQUENCE</scope>
    <source>
        <strain evidence="3">SZCCDBB064</strain>
    </source>
</reference>
<evidence type="ECO:0000313" key="4">
    <source>
        <dbReference type="Proteomes" id="UP000813672"/>
    </source>
</evidence>
<feature type="chain" id="PRO_5040415021" evidence="1">
    <location>
        <begin position="20"/>
        <end position="211"/>
    </location>
</feature>
<keyword evidence="1" id="KW-0732">Signal</keyword>